<accession>A0A0C3EYQ4</accession>
<organism evidence="1 2">
    <name type="scientific">Piloderma croceum (strain F 1598)</name>
    <dbReference type="NCBI Taxonomy" id="765440"/>
    <lineage>
        <taxon>Eukaryota</taxon>
        <taxon>Fungi</taxon>
        <taxon>Dikarya</taxon>
        <taxon>Basidiomycota</taxon>
        <taxon>Agaricomycotina</taxon>
        <taxon>Agaricomycetes</taxon>
        <taxon>Agaricomycetidae</taxon>
        <taxon>Atheliales</taxon>
        <taxon>Atheliaceae</taxon>
        <taxon>Piloderma</taxon>
    </lineage>
</organism>
<reference evidence="1 2" key="1">
    <citation type="submission" date="2014-04" db="EMBL/GenBank/DDBJ databases">
        <authorList>
            <consortium name="DOE Joint Genome Institute"/>
            <person name="Kuo A."/>
            <person name="Tarkka M."/>
            <person name="Buscot F."/>
            <person name="Kohler A."/>
            <person name="Nagy L.G."/>
            <person name="Floudas D."/>
            <person name="Copeland A."/>
            <person name="Barry K.W."/>
            <person name="Cichocki N."/>
            <person name="Veneault-Fourrey C."/>
            <person name="LaButti K."/>
            <person name="Lindquist E.A."/>
            <person name="Lipzen A."/>
            <person name="Lundell T."/>
            <person name="Morin E."/>
            <person name="Murat C."/>
            <person name="Sun H."/>
            <person name="Tunlid A."/>
            <person name="Henrissat B."/>
            <person name="Grigoriev I.V."/>
            <person name="Hibbett D.S."/>
            <person name="Martin F."/>
            <person name="Nordberg H.P."/>
            <person name="Cantor M.N."/>
            <person name="Hua S.X."/>
        </authorList>
    </citation>
    <scope>NUCLEOTIDE SEQUENCE [LARGE SCALE GENOMIC DNA]</scope>
    <source>
        <strain evidence="1 2">F 1598</strain>
    </source>
</reference>
<dbReference type="EMBL" id="KN833023">
    <property type="protein sequence ID" value="KIM77635.1"/>
    <property type="molecule type" value="Genomic_DNA"/>
</dbReference>
<dbReference type="InParanoid" id="A0A0C3EYQ4"/>
<keyword evidence="2" id="KW-1185">Reference proteome</keyword>
<dbReference type="Proteomes" id="UP000054166">
    <property type="component" value="Unassembled WGS sequence"/>
</dbReference>
<sequence>MPILVRFRAFWIFFFDCLERKRLPRSVDWCYNSFLVRTQNCLMIKTFFSSPSILTQLKIPLVDLSGTARGIKFSRFFDCGPLS</sequence>
<evidence type="ECO:0000313" key="1">
    <source>
        <dbReference type="EMBL" id="KIM77635.1"/>
    </source>
</evidence>
<protein>
    <submittedName>
        <fullName evidence="1">Uncharacterized protein</fullName>
    </submittedName>
</protein>
<name>A0A0C3EYQ4_PILCF</name>
<proteinExistence type="predicted"/>
<gene>
    <name evidence="1" type="ORF">PILCRDRAFT_615657</name>
</gene>
<evidence type="ECO:0000313" key="2">
    <source>
        <dbReference type="Proteomes" id="UP000054166"/>
    </source>
</evidence>
<dbReference type="HOGENOM" id="CLU_2543391_0_0_1"/>
<dbReference type="AlphaFoldDB" id="A0A0C3EYQ4"/>
<reference evidence="2" key="2">
    <citation type="submission" date="2015-01" db="EMBL/GenBank/DDBJ databases">
        <title>Evolutionary Origins and Diversification of the Mycorrhizal Mutualists.</title>
        <authorList>
            <consortium name="DOE Joint Genome Institute"/>
            <consortium name="Mycorrhizal Genomics Consortium"/>
            <person name="Kohler A."/>
            <person name="Kuo A."/>
            <person name="Nagy L.G."/>
            <person name="Floudas D."/>
            <person name="Copeland A."/>
            <person name="Barry K.W."/>
            <person name="Cichocki N."/>
            <person name="Veneault-Fourrey C."/>
            <person name="LaButti K."/>
            <person name="Lindquist E.A."/>
            <person name="Lipzen A."/>
            <person name="Lundell T."/>
            <person name="Morin E."/>
            <person name="Murat C."/>
            <person name="Riley R."/>
            <person name="Ohm R."/>
            <person name="Sun H."/>
            <person name="Tunlid A."/>
            <person name="Henrissat B."/>
            <person name="Grigoriev I.V."/>
            <person name="Hibbett D.S."/>
            <person name="Martin F."/>
        </authorList>
    </citation>
    <scope>NUCLEOTIDE SEQUENCE [LARGE SCALE GENOMIC DNA]</scope>
    <source>
        <strain evidence="2">F 1598</strain>
    </source>
</reference>